<evidence type="ECO:0000259" key="2">
    <source>
        <dbReference type="Pfam" id="PF26640"/>
    </source>
</evidence>
<name>A0A8H6ISE2_9PEZI</name>
<dbReference type="AlphaFoldDB" id="A0A8H6ISE2"/>
<feature type="domain" description="DUF8212" evidence="2">
    <location>
        <begin position="100"/>
        <end position="136"/>
    </location>
</feature>
<dbReference type="Proteomes" id="UP000652219">
    <property type="component" value="Unassembled WGS sequence"/>
</dbReference>
<dbReference type="Pfam" id="PF26640">
    <property type="entry name" value="DUF8212"/>
    <property type="match status" value="1"/>
</dbReference>
<dbReference type="EMBL" id="WIGN01000417">
    <property type="protein sequence ID" value="KAF6794210.1"/>
    <property type="molecule type" value="Genomic_DNA"/>
</dbReference>
<evidence type="ECO:0000313" key="4">
    <source>
        <dbReference type="Proteomes" id="UP000652219"/>
    </source>
</evidence>
<keyword evidence="4" id="KW-1185">Reference proteome</keyword>
<evidence type="ECO:0000256" key="1">
    <source>
        <dbReference type="SAM" id="MobiDB-lite"/>
    </source>
</evidence>
<proteinExistence type="predicted"/>
<organism evidence="3 4">
    <name type="scientific">Colletotrichum sojae</name>
    <dbReference type="NCBI Taxonomy" id="2175907"/>
    <lineage>
        <taxon>Eukaryota</taxon>
        <taxon>Fungi</taxon>
        <taxon>Dikarya</taxon>
        <taxon>Ascomycota</taxon>
        <taxon>Pezizomycotina</taxon>
        <taxon>Sordariomycetes</taxon>
        <taxon>Hypocreomycetidae</taxon>
        <taxon>Glomerellales</taxon>
        <taxon>Glomerellaceae</taxon>
        <taxon>Colletotrichum</taxon>
        <taxon>Colletotrichum orchidearum species complex</taxon>
    </lineage>
</organism>
<accession>A0A8H6ISE2</accession>
<dbReference type="PANTHER" id="PTHR10622:SF10">
    <property type="entry name" value="HET DOMAIN-CONTAINING PROTEIN"/>
    <property type="match status" value="1"/>
</dbReference>
<reference evidence="3 4" key="1">
    <citation type="journal article" date="2020" name="Phytopathology">
        <title>Genome Sequence Resources of Colletotrichum truncatum, C. plurivorum, C. musicola, and C. sojae: Four Species Pathogenic to Soybean (Glycine max).</title>
        <authorList>
            <person name="Rogerio F."/>
            <person name="Boufleur T.R."/>
            <person name="Ciampi-Guillardi M."/>
            <person name="Sukno S.A."/>
            <person name="Thon M.R."/>
            <person name="Massola Junior N.S."/>
            <person name="Baroncelli R."/>
        </authorList>
    </citation>
    <scope>NUCLEOTIDE SEQUENCE [LARGE SCALE GENOMIC DNA]</scope>
    <source>
        <strain evidence="3 4">LFN0009</strain>
    </source>
</reference>
<sequence>MHFYIGAWEPIGSRGSLSGALSSITGINQEVLLKWGMIPGKQGLAQLRTPCYRDCSVAQRMSWASRPETTKVEDIAEDIAHCLLGLFDINMPLLYGEGPRAFARFQEEIMKVSTDQSHFAWGYDHWHTALNNREAKSTLAPDPGCFRDCGTIVEAFDQRDLSEFKLTNVGLTLTLPLVRTCDRNIVYAAPNYKRQSDPKARLCVVLATAKPTSAPARMEPTSGQSNRELSLGGS</sequence>
<feature type="region of interest" description="Disordered" evidence="1">
    <location>
        <begin position="212"/>
        <end position="234"/>
    </location>
</feature>
<dbReference type="PANTHER" id="PTHR10622">
    <property type="entry name" value="HET DOMAIN-CONTAINING PROTEIN"/>
    <property type="match status" value="1"/>
</dbReference>
<gene>
    <name evidence="3" type="ORF">CSOJ01_13761</name>
</gene>
<evidence type="ECO:0000313" key="3">
    <source>
        <dbReference type="EMBL" id="KAF6794210.1"/>
    </source>
</evidence>
<comment type="caution">
    <text evidence="3">The sequence shown here is derived from an EMBL/GenBank/DDBJ whole genome shotgun (WGS) entry which is preliminary data.</text>
</comment>
<protein>
    <submittedName>
        <fullName evidence="3">HET domain-containing protein</fullName>
    </submittedName>
</protein>
<dbReference type="InterPro" id="IPR058525">
    <property type="entry name" value="DUF8212"/>
</dbReference>